<evidence type="ECO:0000313" key="1">
    <source>
        <dbReference type="EMBL" id="OJJ57722.1"/>
    </source>
</evidence>
<dbReference type="RefSeq" id="XP_040701528.1">
    <property type="nucleotide sequence ID" value="XM_040839888.1"/>
</dbReference>
<organism evidence="1 2">
    <name type="scientific">Aspergillus sydowii CBS 593.65</name>
    <dbReference type="NCBI Taxonomy" id="1036612"/>
    <lineage>
        <taxon>Eukaryota</taxon>
        <taxon>Fungi</taxon>
        <taxon>Dikarya</taxon>
        <taxon>Ascomycota</taxon>
        <taxon>Pezizomycotina</taxon>
        <taxon>Eurotiomycetes</taxon>
        <taxon>Eurotiomycetidae</taxon>
        <taxon>Eurotiales</taxon>
        <taxon>Aspergillaceae</taxon>
        <taxon>Aspergillus</taxon>
        <taxon>Aspergillus subgen. Nidulantes</taxon>
    </lineage>
</organism>
<reference evidence="2" key="1">
    <citation type="journal article" date="2017" name="Genome Biol.">
        <title>Comparative genomics reveals high biological diversity and specific adaptations in the industrially and medically important fungal genus Aspergillus.</title>
        <authorList>
            <person name="de Vries R.P."/>
            <person name="Riley R."/>
            <person name="Wiebenga A."/>
            <person name="Aguilar-Osorio G."/>
            <person name="Amillis S."/>
            <person name="Uchima C.A."/>
            <person name="Anderluh G."/>
            <person name="Asadollahi M."/>
            <person name="Askin M."/>
            <person name="Barry K."/>
            <person name="Battaglia E."/>
            <person name="Bayram O."/>
            <person name="Benocci T."/>
            <person name="Braus-Stromeyer S.A."/>
            <person name="Caldana C."/>
            <person name="Canovas D."/>
            <person name="Cerqueira G.C."/>
            <person name="Chen F."/>
            <person name="Chen W."/>
            <person name="Choi C."/>
            <person name="Clum A."/>
            <person name="Dos Santos R.A."/>
            <person name="Damasio A.R."/>
            <person name="Diallinas G."/>
            <person name="Emri T."/>
            <person name="Fekete E."/>
            <person name="Flipphi M."/>
            <person name="Freyberg S."/>
            <person name="Gallo A."/>
            <person name="Gournas C."/>
            <person name="Habgood R."/>
            <person name="Hainaut M."/>
            <person name="Harispe M.L."/>
            <person name="Henrissat B."/>
            <person name="Hilden K.S."/>
            <person name="Hope R."/>
            <person name="Hossain A."/>
            <person name="Karabika E."/>
            <person name="Karaffa L."/>
            <person name="Karanyi Z."/>
            <person name="Krasevec N."/>
            <person name="Kuo A."/>
            <person name="Kusch H."/>
            <person name="LaButti K."/>
            <person name="Lagendijk E.L."/>
            <person name="Lapidus A."/>
            <person name="Levasseur A."/>
            <person name="Lindquist E."/>
            <person name="Lipzen A."/>
            <person name="Logrieco A.F."/>
            <person name="MacCabe A."/>
            <person name="Maekelae M.R."/>
            <person name="Malavazi I."/>
            <person name="Melin P."/>
            <person name="Meyer V."/>
            <person name="Mielnichuk N."/>
            <person name="Miskei M."/>
            <person name="Molnar A.P."/>
            <person name="Mule G."/>
            <person name="Ngan C.Y."/>
            <person name="Orejas M."/>
            <person name="Orosz E."/>
            <person name="Ouedraogo J.P."/>
            <person name="Overkamp K.M."/>
            <person name="Park H.-S."/>
            <person name="Perrone G."/>
            <person name="Piumi F."/>
            <person name="Punt P.J."/>
            <person name="Ram A.F."/>
            <person name="Ramon A."/>
            <person name="Rauscher S."/>
            <person name="Record E."/>
            <person name="Riano-Pachon D.M."/>
            <person name="Robert V."/>
            <person name="Roehrig J."/>
            <person name="Ruller R."/>
            <person name="Salamov A."/>
            <person name="Salih N.S."/>
            <person name="Samson R.A."/>
            <person name="Sandor E."/>
            <person name="Sanguinetti M."/>
            <person name="Schuetze T."/>
            <person name="Sepcic K."/>
            <person name="Shelest E."/>
            <person name="Sherlock G."/>
            <person name="Sophianopoulou V."/>
            <person name="Squina F.M."/>
            <person name="Sun H."/>
            <person name="Susca A."/>
            <person name="Todd R.B."/>
            <person name="Tsang A."/>
            <person name="Unkles S.E."/>
            <person name="van de Wiele N."/>
            <person name="van Rossen-Uffink D."/>
            <person name="Oliveira J.V."/>
            <person name="Vesth T.C."/>
            <person name="Visser J."/>
            <person name="Yu J.-H."/>
            <person name="Zhou M."/>
            <person name="Andersen M.R."/>
            <person name="Archer D.B."/>
            <person name="Baker S.E."/>
            <person name="Benoit I."/>
            <person name="Brakhage A.A."/>
            <person name="Braus G.H."/>
            <person name="Fischer R."/>
            <person name="Frisvad J.C."/>
            <person name="Goldman G.H."/>
            <person name="Houbraken J."/>
            <person name="Oakley B."/>
            <person name="Pocsi I."/>
            <person name="Scazzocchio C."/>
            <person name="Seiboth B."/>
            <person name="vanKuyk P.A."/>
            <person name="Wortman J."/>
            <person name="Dyer P.S."/>
            <person name="Grigoriev I.V."/>
        </authorList>
    </citation>
    <scope>NUCLEOTIDE SEQUENCE [LARGE SCALE GENOMIC DNA]</scope>
    <source>
        <strain evidence="2">CBS 593.65</strain>
    </source>
</reference>
<proteinExistence type="predicted"/>
<name>A0A1L9TE75_9EURO</name>
<dbReference type="VEuPathDB" id="FungiDB:ASPSYDRAFT_1079643"/>
<sequence length="234" mass="26493">MKVRDHFPSMSACSLPRSSRTSWRRTSDREHATCGKSLVPLVCIAERTYCKSCNSTSFASRLSLDDRVTPMNDIFFSAELALKTCEPSYGELAIMCDPCQSTATPKLQGGPLPFPVTVHPPCWIESWHGRPSYRINDQGGLNRGTWCVKSTVNQPQGHKRKTKKTSSYRRSICGCSGPWDNKKLEERACVENFPASPPVRQAWIVDFSCWRSRRGWELYPQLQIIVTACICRQL</sequence>
<dbReference type="Proteomes" id="UP000184356">
    <property type="component" value="Unassembled WGS sequence"/>
</dbReference>
<protein>
    <submittedName>
        <fullName evidence="1">Uncharacterized protein</fullName>
    </submittedName>
</protein>
<dbReference type="EMBL" id="KV878588">
    <property type="protein sequence ID" value="OJJ57722.1"/>
    <property type="molecule type" value="Genomic_DNA"/>
</dbReference>
<evidence type="ECO:0000313" key="2">
    <source>
        <dbReference type="Proteomes" id="UP000184356"/>
    </source>
</evidence>
<dbReference type="GeneID" id="63755961"/>
<keyword evidence="2" id="KW-1185">Reference proteome</keyword>
<accession>A0A1L9TE75</accession>
<gene>
    <name evidence="1" type="ORF">ASPSYDRAFT_1079643</name>
</gene>
<dbReference type="AlphaFoldDB" id="A0A1L9TE75"/>